<dbReference type="Pfam" id="PF03732">
    <property type="entry name" value="Retrotrans_gag"/>
    <property type="match status" value="1"/>
</dbReference>
<dbReference type="Pfam" id="PF17917">
    <property type="entry name" value="RT_RNaseH"/>
    <property type="match status" value="1"/>
</dbReference>
<dbReference type="FunFam" id="3.30.70.270:FF:000003">
    <property type="entry name" value="Transposon Ty3-G Gag-Pol polyprotein"/>
    <property type="match status" value="1"/>
</dbReference>
<evidence type="ECO:0000259" key="9">
    <source>
        <dbReference type="PROSITE" id="PS50994"/>
    </source>
</evidence>
<dbReference type="InterPro" id="IPR043128">
    <property type="entry name" value="Rev_trsase/Diguanyl_cyclase"/>
</dbReference>
<reference evidence="11" key="1">
    <citation type="journal article" date="2017" name="Front. Plant Sci.">
        <title>Climate Clever Clovers: New Paradigm to Reduce the Environmental Footprint of Ruminants by Breeding Low Methanogenic Forages Utilizing Haplotype Variation.</title>
        <authorList>
            <person name="Kaur P."/>
            <person name="Appels R."/>
            <person name="Bayer P.E."/>
            <person name="Keeble-Gagnere G."/>
            <person name="Wang J."/>
            <person name="Hirakawa H."/>
            <person name="Shirasawa K."/>
            <person name="Vercoe P."/>
            <person name="Stefanova K."/>
            <person name="Durmic Z."/>
            <person name="Nichols P."/>
            <person name="Revell C."/>
            <person name="Isobe S.N."/>
            <person name="Edwards D."/>
            <person name="Erskine W."/>
        </authorList>
    </citation>
    <scope>NUCLEOTIDE SEQUENCE [LARGE SCALE GENOMIC DNA]</scope>
    <source>
        <strain evidence="11">cv. Daliak</strain>
    </source>
</reference>
<dbReference type="Pfam" id="PF08284">
    <property type="entry name" value="RVP_2"/>
    <property type="match status" value="1"/>
</dbReference>
<dbReference type="CDD" id="cd01647">
    <property type="entry name" value="RT_LTR"/>
    <property type="match status" value="1"/>
</dbReference>
<dbReference type="EMBL" id="BCLP01041768">
    <property type="protein sequence ID" value="GAU10346.1"/>
    <property type="molecule type" value="Genomic_DNA"/>
</dbReference>
<evidence type="ECO:0000256" key="6">
    <source>
        <dbReference type="ARBA" id="ARBA00022801"/>
    </source>
</evidence>
<dbReference type="CDD" id="cd09274">
    <property type="entry name" value="RNase_HI_RT_Ty3"/>
    <property type="match status" value="1"/>
</dbReference>
<keyword evidence="4" id="KW-0540">Nuclease</keyword>
<keyword evidence="11" id="KW-1185">Reference proteome</keyword>
<dbReference type="Gene3D" id="3.30.420.10">
    <property type="entry name" value="Ribonuclease H-like superfamily/Ribonuclease H"/>
    <property type="match status" value="1"/>
</dbReference>
<dbReference type="EC" id="2.7.7.49" evidence="1"/>
<evidence type="ECO:0000256" key="8">
    <source>
        <dbReference type="SAM" id="MobiDB-lite"/>
    </source>
</evidence>
<evidence type="ECO:0000256" key="2">
    <source>
        <dbReference type="ARBA" id="ARBA00022679"/>
    </source>
</evidence>
<accession>A0A1B5Z8A6</accession>
<dbReference type="PANTHER" id="PTHR37984:SF5">
    <property type="entry name" value="PROTEIN NYNRIN-LIKE"/>
    <property type="match status" value="1"/>
</dbReference>
<evidence type="ECO:0000256" key="5">
    <source>
        <dbReference type="ARBA" id="ARBA00022759"/>
    </source>
</evidence>
<proteinExistence type="predicted"/>
<dbReference type="GO" id="GO:0003964">
    <property type="term" value="F:RNA-directed DNA polymerase activity"/>
    <property type="evidence" value="ECO:0007669"/>
    <property type="project" value="UniProtKB-KW"/>
</dbReference>
<dbReference type="OrthoDB" id="1938712at2759"/>
<dbReference type="InterPro" id="IPR036397">
    <property type="entry name" value="RNaseH_sf"/>
</dbReference>
<dbReference type="PROSITE" id="PS50994">
    <property type="entry name" value="INTEGRASE"/>
    <property type="match status" value="1"/>
</dbReference>
<evidence type="ECO:0000256" key="1">
    <source>
        <dbReference type="ARBA" id="ARBA00012493"/>
    </source>
</evidence>
<dbReference type="PANTHER" id="PTHR37984">
    <property type="entry name" value="PROTEIN CBG26694"/>
    <property type="match status" value="1"/>
</dbReference>
<dbReference type="InterPro" id="IPR001584">
    <property type="entry name" value="Integrase_cat-core"/>
</dbReference>
<feature type="compositionally biased region" description="Polar residues" evidence="8">
    <location>
        <begin position="247"/>
        <end position="257"/>
    </location>
</feature>
<evidence type="ECO:0000256" key="3">
    <source>
        <dbReference type="ARBA" id="ARBA00022695"/>
    </source>
</evidence>
<dbReference type="InterPro" id="IPR000477">
    <property type="entry name" value="RT_dom"/>
</dbReference>
<keyword evidence="5" id="KW-0255">Endonuclease</keyword>
<keyword evidence="2" id="KW-0808">Transferase</keyword>
<dbReference type="InterPro" id="IPR041373">
    <property type="entry name" value="RT_RNaseH"/>
</dbReference>
<dbReference type="Gene3D" id="1.10.340.70">
    <property type="match status" value="1"/>
</dbReference>
<keyword evidence="3" id="KW-0548">Nucleotidyltransferase</keyword>
<gene>
    <name evidence="10" type="ORF">TSUD_417570</name>
</gene>
<evidence type="ECO:0000256" key="4">
    <source>
        <dbReference type="ARBA" id="ARBA00022722"/>
    </source>
</evidence>
<dbReference type="InterPro" id="IPR043502">
    <property type="entry name" value="DNA/RNA_pol_sf"/>
</dbReference>
<dbReference type="InterPro" id="IPR012337">
    <property type="entry name" value="RNaseH-like_sf"/>
</dbReference>
<organism evidence="10 11">
    <name type="scientific">Trifolium subterraneum</name>
    <name type="common">Subterranean clover</name>
    <dbReference type="NCBI Taxonomy" id="3900"/>
    <lineage>
        <taxon>Eukaryota</taxon>
        <taxon>Viridiplantae</taxon>
        <taxon>Streptophyta</taxon>
        <taxon>Embryophyta</taxon>
        <taxon>Tracheophyta</taxon>
        <taxon>Spermatophyta</taxon>
        <taxon>Magnoliopsida</taxon>
        <taxon>eudicotyledons</taxon>
        <taxon>Gunneridae</taxon>
        <taxon>Pentapetalae</taxon>
        <taxon>rosids</taxon>
        <taxon>fabids</taxon>
        <taxon>Fabales</taxon>
        <taxon>Fabaceae</taxon>
        <taxon>Papilionoideae</taxon>
        <taxon>50 kb inversion clade</taxon>
        <taxon>NPAAA clade</taxon>
        <taxon>Hologalegina</taxon>
        <taxon>IRL clade</taxon>
        <taxon>Trifolieae</taxon>
        <taxon>Trifolium</taxon>
    </lineage>
</organism>
<sequence>MWAHMMHRQQQFQAQQAQRHEEMMMMFQQQMNNAQTQNTGSAAFREFCRMNPPEFVGEYVPSVAREWIQRMSGILDSMECTKLEKVTFATRFLRGAACDWWEGVRAYMTASQMEVTWTNFRRLFIGHYIPESYRLTMERELIDLKQGSKFVAEYTAKFNELVRYVADGDDAPTEAWKIKKYRFGLRADIAHDVSMQQVASLGELIQKSYHAESSLEAVRKERFEVNQKRRGSGKYKEKLKPRGSPQKGKQNVPQRSNPACPECGMLHHGECMKGKGVCFHYKQPGHYKNECLKLQGSGGSSGTTRSKGRVYSLDGEQARGNNALIIDVCHLGQSEVVVLFDCGAINSFISVECVMRLGLSSTYLIPPMTVAVATGGKVVSKRVCQNCPVSVAGKIYHVDLICLPLKDMDIVLCMDWLSANTVYIGCAEKNLHVPIDLNAESRALTALLQNTHQLIQYLGAENKCFSIMFTISSESSLSPRSQPISVAPYRMSPLELRELKSQLEELLQKHFIRPSVSPWGAPVLLVKKKDGTMRLCIDYRQLNKVTIKNKYPLPRIDDLLDQLRGATIFSKIDLRSGYHQIPVFMDYMNIIFQPYLDKFVVIFIDDILIYSKDPQKHAEHLRIVLDILRKKQLYAKFSKCEFWLSEVKFLGHVISQGGVSVDPSKVEAVLNWERPRTISEVRSFLGLAGYYRSAPVLVIPDPDKKYVVYCDASNKGLGCVLMQEGAVVAYASRQLKPHEENNPTHDLDLAAIIFALKIWRHHLYGVQFALYSDHKSLRYLFDQKELNMRQRRWMEYLKDFDFELNYHPGKANVVADALSRKAFYASEILMHYAQEKDLDLPRRIGKPEFTVTDDGVIQFGSRVCVPNDAELKRLILEEAHKSGFSIHPGSTKMYHDLKKNYWWPNMKTEIAEFVSRCIVCQQVKIEHQKPAGPLQSLEIPEWKWEHITMDFASRYAEIFLEEIVKLHGVPLSIVSYRDPTFTSHFWRVFQKAMGTRLRMSTSNHPQTDGQSERTIQTLEDMLRACVLEDGGNWSKHLHLVEFAYNNSYHVLE</sequence>
<dbReference type="CDD" id="cd00303">
    <property type="entry name" value="retropepsin_like"/>
    <property type="match status" value="1"/>
</dbReference>
<dbReference type="GO" id="GO:0003676">
    <property type="term" value="F:nucleic acid binding"/>
    <property type="evidence" value="ECO:0007669"/>
    <property type="project" value="InterPro"/>
</dbReference>
<dbReference type="SUPFAM" id="SSF56672">
    <property type="entry name" value="DNA/RNA polymerases"/>
    <property type="match status" value="1"/>
</dbReference>
<dbReference type="InterPro" id="IPR005162">
    <property type="entry name" value="Retrotrans_gag_dom"/>
</dbReference>
<feature type="region of interest" description="Disordered" evidence="8">
    <location>
        <begin position="222"/>
        <end position="257"/>
    </location>
</feature>
<dbReference type="GO" id="GO:0004519">
    <property type="term" value="F:endonuclease activity"/>
    <property type="evidence" value="ECO:0007669"/>
    <property type="project" value="UniProtKB-KW"/>
</dbReference>
<dbReference type="Pfam" id="PF00078">
    <property type="entry name" value="RVT_1"/>
    <property type="match status" value="2"/>
</dbReference>
<protein>
    <recommendedName>
        <fullName evidence="1">RNA-directed DNA polymerase</fullName>
        <ecNumber evidence="1">2.7.7.49</ecNumber>
    </recommendedName>
</protein>
<feature type="domain" description="Integrase catalytic" evidence="9">
    <location>
        <begin position="952"/>
        <end position="1052"/>
    </location>
</feature>
<dbReference type="SUPFAM" id="SSF53098">
    <property type="entry name" value="Ribonuclease H-like"/>
    <property type="match status" value="1"/>
</dbReference>
<dbReference type="InterPro" id="IPR021109">
    <property type="entry name" value="Peptidase_aspartic_dom_sf"/>
</dbReference>
<dbReference type="Pfam" id="PF17921">
    <property type="entry name" value="Integrase_H2C2"/>
    <property type="match status" value="1"/>
</dbReference>
<dbReference type="GO" id="GO:0015074">
    <property type="term" value="P:DNA integration"/>
    <property type="evidence" value="ECO:0007669"/>
    <property type="project" value="InterPro"/>
</dbReference>
<keyword evidence="7" id="KW-0695">RNA-directed DNA polymerase</keyword>
<keyword evidence="6" id="KW-0378">Hydrolase</keyword>
<dbReference type="Gene3D" id="2.40.70.10">
    <property type="entry name" value="Acid Proteases"/>
    <property type="match status" value="1"/>
</dbReference>
<dbReference type="AlphaFoldDB" id="A0A1B5Z8A6"/>
<dbReference type="InterPro" id="IPR050951">
    <property type="entry name" value="Retrovirus_Pol_polyprotein"/>
</dbReference>
<name>A0A1B5Z8A6_TRISU</name>
<dbReference type="Gene3D" id="3.30.70.270">
    <property type="match status" value="2"/>
</dbReference>
<evidence type="ECO:0000313" key="11">
    <source>
        <dbReference type="Proteomes" id="UP000242715"/>
    </source>
</evidence>
<evidence type="ECO:0000256" key="7">
    <source>
        <dbReference type="ARBA" id="ARBA00022918"/>
    </source>
</evidence>
<dbReference type="Proteomes" id="UP000242715">
    <property type="component" value="Unassembled WGS sequence"/>
</dbReference>
<dbReference type="GO" id="GO:0016787">
    <property type="term" value="F:hydrolase activity"/>
    <property type="evidence" value="ECO:0007669"/>
    <property type="project" value="UniProtKB-KW"/>
</dbReference>
<dbReference type="InterPro" id="IPR041588">
    <property type="entry name" value="Integrase_H2C2"/>
</dbReference>
<comment type="caution">
    <text evidence="10">The sequence shown here is derived from an EMBL/GenBank/DDBJ whole genome shotgun (WGS) entry which is preliminary data.</text>
</comment>
<evidence type="ECO:0000313" key="10">
    <source>
        <dbReference type="EMBL" id="GAU10346.1"/>
    </source>
</evidence>